<gene>
    <name evidence="2" type="ORF">AVDCRST_MAG87-3725</name>
</gene>
<keyword evidence="1" id="KW-1133">Transmembrane helix</keyword>
<feature type="transmembrane region" description="Helical" evidence="1">
    <location>
        <begin position="48"/>
        <end position="74"/>
    </location>
</feature>
<sequence length="103" mass="10749">MDREFLVVIVGMAIILYVARIGGYLLVSRMPSSSLLDAWLAHIPGATLVALVIPMIVREGIIGLLAATVVWILVTRTQNLVLAMATGVAIVALLGALSGALLG</sequence>
<feature type="transmembrane region" description="Helical" evidence="1">
    <location>
        <begin position="6"/>
        <end position="27"/>
    </location>
</feature>
<keyword evidence="1" id="KW-0812">Transmembrane</keyword>
<evidence type="ECO:0008006" key="3">
    <source>
        <dbReference type="Google" id="ProtNLM"/>
    </source>
</evidence>
<dbReference type="AlphaFoldDB" id="A0A6J4VPX7"/>
<dbReference type="EMBL" id="CADCWJ010000820">
    <property type="protein sequence ID" value="CAA9584140.1"/>
    <property type="molecule type" value="Genomic_DNA"/>
</dbReference>
<name>A0A6J4VPX7_9BACT</name>
<keyword evidence="1" id="KW-0472">Membrane</keyword>
<proteinExistence type="predicted"/>
<reference evidence="2" key="1">
    <citation type="submission" date="2020-02" db="EMBL/GenBank/DDBJ databases">
        <authorList>
            <person name="Meier V. D."/>
        </authorList>
    </citation>
    <scope>NUCLEOTIDE SEQUENCE</scope>
    <source>
        <strain evidence="2">AVDCRST_MAG87</strain>
    </source>
</reference>
<accession>A0A6J4VPX7</accession>
<organism evidence="2">
    <name type="scientific">uncultured Thermomicrobiales bacterium</name>
    <dbReference type="NCBI Taxonomy" id="1645740"/>
    <lineage>
        <taxon>Bacteria</taxon>
        <taxon>Pseudomonadati</taxon>
        <taxon>Thermomicrobiota</taxon>
        <taxon>Thermomicrobia</taxon>
        <taxon>Thermomicrobiales</taxon>
        <taxon>environmental samples</taxon>
    </lineage>
</organism>
<evidence type="ECO:0000256" key="1">
    <source>
        <dbReference type="SAM" id="Phobius"/>
    </source>
</evidence>
<dbReference type="InterPro" id="IPR008407">
    <property type="entry name" value="Brnchd-chn_aa_trnsp_AzlD"/>
</dbReference>
<feature type="transmembrane region" description="Helical" evidence="1">
    <location>
        <begin position="80"/>
        <end position="102"/>
    </location>
</feature>
<protein>
    <recommendedName>
        <fullName evidence="3">Branched-chain amino acid transport</fullName>
    </recommendedName>
</protein>
<dbReference type="Pfam" id="PF05437">
    <property type="entry name" value="AzlD"/>
    <property type="match status" value="1"/>
</dbReference>
<evidence type="ECO:0000313" key="2">
    <source>
        <dbReference type="EMBL" id="CAA9584140.1"/>
    </source>
</evidence>